<protein>
    <recommendedName>
        <fullName evidence="6">Large ribosomal subunit protein uL23</fullName>
    </recommendedName>
</protein>
<evidence type="ECO:0000256" key="4">
    <source>
        <dbReference type="ARBA" id="ARBA00022980"/>
    </source>
</evidence>
<evidence type="ECO:0000256" key="5">
    <source>
        <dbReference type="ARBA" id="ARBA00023274"/>
    </source>
</evidence>
<dbReference type="PANTHER" id="PTHR11620">
    <property type="entry name" value="60S RIBOSOMAL PROTEIN L23A"/>
    <property type="match status" value="1"/>
</dbReference>
<dbReference type="InterPro" id="IPR012677">
    <property type="entry name" value="Nucleotide-bd_a/b_plait_sf"/>
</dbReference>
<organism evidence="7 8">
    <name type="scientific">Candidatus Abzuiibacterium crystallinum</name>
    <dbReference type="NCBI Taxonomy" id="1974748"/>
    <lineage>
        <taxon>Bacteria</taxon>
        <taxon>Pseudomonadati</taxon>
        <taxon>Candidatus Omnitrophota</taxon>
        <taxon>Candidatus Abzuiibacterium</taxon>
    </lineage>
</organism>
<dbReference type="AlphaFoldDB" id="A0A2H0LNH3"/>
<comment type="function">
    <text evidence="6">One of the early assembly proteins it binds 23S rRNA. One of the proteins that surrounds the polypeptide exit tunnel on the outside of the ribosome. Forms the main docking site for trigger factor binding to the ribosome.</text>
</comment>
<dbReference type="HAMAP" id="MF_01369_B">
    <property type="entry name" value="Ribosomal_uL23_B"/>
    <property type="match status" value="1"/>
</dbReference>
<evidence type="ECO:0000313" key="8">
    <source>
        <dbReference type="Proteomes" id="UP000230859"/>
    </source>
</evidence>
<dbReference type="InterPro" id="IPR013025">
    <property type="entry name" value="Ribosomal_uL23-like"/>
</dbReference>
<accession>A0A2H0LNH3</accession>
<keyword evidence="2 6" id="KW-0699">rRNA-binding</keyword>
<name>A0A2H0LNH3_9BACT</name>
<dbReference type="InterPro" id="IPR012678">
    <property type="entry name" value="Ribosomal_uL23/eL15/eS24_sf"/>
</dbReference>
<dbReference type="NCBIfam" id="NF004363">
    <property type="entry name" value="PRK05738.2-4"/>
    <property type="match status" value="1"/>
</dbReference>
<evidence type="ECO:0000256" key="2">
    <source>
        <dbReference type="ARBA" id="ARBA00022730"/>
    </source>
</evidence>
<evidence type="ECO:0000256" key="6">
    <source>
        <dbReference type="HAMAP-Rule" id="MF_01369"/>
    </source>
</evidence>
<dbReference type="Gene3D" id="3.30.70.330">
    <property type="match status" value="1"/>
</dbReference>
<comment type="subunit">
    <text evidence="6">Part of the 50S ribosomal subunit. Contacts protein L29, and trigger factor when it is bound to the ribosome.</text>
</comment>
<dbReference type="GO" id="GO:0006412">
    <property type="term" value="P:translation"/>
    <property type="evidence" value="ECO:0007669"/>
    <property type="project" value="UniProtKB-UniRule"/>
</dbReference>
<dbReference type="SUPFAM" id="SSF54189">
    <property type="entry name" value="Ribosomal proteins S24e, L23 and L15e"/>
    <property type="match status" value="1"/>
</dbReference>
<dbReference type="EMBL" id="PCVY01000058">
    <property type="protein sequence ID" value="PIQ85896.1"/>
    <property type="molecule type" value="Genomic_DNA"/>
</dbReference>
<dbReference type="GO" id="GO:0019843">
    <property type="term" value="F:rRNA binding"/>
    <property type="evidence" value="ECO:0007669"/>
    <property type="project" value="UniProtKB-UniRule"/>
</dbReference>
<dbReference type="GO" id="GO:1990904">
    <property type="term" value="C:ribonucleoprotein complex"/>
    <property type="evidence" value="ECO:0007669"/>
    <property type="project" value="UniProtKB-KW"/>
</dbReference>
<dbReference type="GO" id="GO:0003735">
    <property type="term" value="F:structural constituent of ribosome"/>
    <property type="evidence" value="ECO:0007669"/>
    <property type="project" value="InterPro"/>
</dbReference>
<dbReference type="FunFam" id="3.30.70.330:FF:000001">
    <property type="entry name" value="50S ribosomal protein L23"/>
    <property type="match status" value="1"/>
</dbReference>
<dbReference type="Proteomes" id="UP000230859">
    <property type="component" value="Unassembled WGS sequence"/>
</dbReference>
<dbReference type="Pfam" id="PF00276">
    <property type="entry name" value="Ribosomal_L23"/>
    <property type="match status" value="1"/>
</dbReference>
<keyword evidence="3 6" id="KW-0694">RNA-binding</keyword>
<evidence type="ECO:0000313" key="7">
    <source>
        <dbReference type="EMBL" id="PIQ85896.1"/>
    </source>
</evidence>
<gene>
    <name evidence="6" type="primary">rplW</name>
    <name evidence="7" type="ORF">COV74_06925</name>
</gene>
<reference evidence="7 8" key="1">
    <citation type="submission" date="2017-09" db="EMBL/GenBank/DDBJ databases">
        <title>Depth-based differentiation of microbial function through sediment-hosted aquifers and enrichment of novel symbionts in the deep terrestrial subsurface.</title>
        <authorList>
            <person name="Probst A.J."/>
            <person name="Ladd B."/>
            <person name="Jarett J.K."/>
            <person name="Geller-Mcgrath D.E."/>
            <person name="Sieber C.M."/>
            <person name="Emerson J.B."/>
            <person name="Anantharaman K."/>
            <person name="Thomas B.C."/>
            <person name="Malmstrom R."/>
            <person name="Stieglmeier M."/>
            <person name="Klingl A."/>
            <person name="Woyke T."/>
            <person name="Ryan C.M."/>
            <person name="Banfield J.F."/>
        </authorList>
    </citation>
    <scope>NUCLEOTIDE SEQUENCE [LARGE SCALE GENOMIC DNA]</scope>
    <source>
        <strain evidence="7">CG11_big_fil_rev_8_21_14_0_20_45_26</strain>
    </source>
</reference>
<evidence type="ECO:0000256" key="1">
    <source>
        <dbReference type="ARBA" id="ARBA00006700"/>
    </source>
</evidence>
<comment type="caution">
    <text evidence="7">The sequence shown here is derived from an EMBL/GenBank/DDBJ whole genome shotgun (WGS) entry which is preliminary data.</text>
</comment>
<sequence>MSLHLYEIIQQPWITEKGSSMQAKQNKFQFRVHPKANKNQIKRAVEEIFNVKVLRVHTAQYGGKWKRVRLEPGKTNDWKKAIVTLKAGQTIELS</sequence>
<evidence type="ECO:0000256" key="3">
    <source>
        <dbReference type="ARBA" id="ARBA00022884"/>
    </source>
</evidence>
<comment type="similarity">
    <text evidence="1 6">Belongs to the universal ribosomal protein uL23 family.</text>
</comment>
<dbReference type="NCBIfam" id="NF004359">
    <property type="entry name" value="PRK05738.1-3"/>
    <property type="match status" value="1"/>
</dbReference>
<proteinExistence type="inferred from homology"/>
<keyword evidence="4 6" id="KW-0689">Ribosomal protein</keyword>
<keyword evidence="5 6" id="KW-0687">Ribonucleoprotein</keyword>
<dbReference type="GO" id="GO:0005840">
    <property type="term" value="C:ribosome"/>
    <property type="evidence" value="ECO:0007669"/>
    <property type="project" value="UniProtKB-KW"/>
</dbReference>